<sequence length="369" mass="38964">MGGTRPPERRVQARSGRAYPTRADDVRGGVLPPRQAVLRRPGAPHATGRRPRPHADRRRPRGRHLHVGATVGVRRRRWASGAGGDGPRGGPAALGAVPAPAGPGPGGRPSPGPGARPAHEDRRSGSHPGIRRVHRLLHRGGPGRLPRARPGPQPDAGRPGTAAPAVRPRRRPGPGRHRLVRAGPVLRDVPHRLRAGEPANGAGPAPRPQPDAHQRGVRAADVLPALRASAVRGVRPGGAGGRRAGLHAARRGPGRAPRRAAPGGRRRPRRGRSDVLRASLGLRRPGCARRRLPAGIRPAAVDPEYADPEYADPEPADPEPADPEYVDPEPAGHDARGRTRGARPRRLPTAHPSVAPFLTGTRGDHGSKR</sequence>
<feature type="compositionally biased region" description="Basic residues" evidence="1">
    <location>
        <begin position="47"/>
        <end position="66"/>
    </location>
</feature>
<evidence type="ECO:0000313" key="3">
    <source>
        <dbReference type="Proteomes" id="UP000234331"/>
    </source>
</evidence>
<organism evidence="2 3">
    <name type="scientific">Frankia canadensis</name>
    <dbReference type="NCBI Taxonomy" id="1836972"/>
    <lineage>
        <taxon>Bacteria</taxon>
        <taxon>Bacillati</taxon>
        <taxon>Actinomycetota</taxon>
        <taxon>Actinomycetes</taxon>
        <taxon>Frankiales</taxon>
        <taxon>Frankiaceae</taxon>
        <taxon>Frankia</taxon>
    </lineage>
</organism>
<evidence type="ECO:0000256" key="1">
    <source>
        <dbReference type="SAM" id="MobiDB-lite"/>
    </source>
</evidence>
<feature type="compositionally biased region" description="Low complexity" evidence="1">
    <location>
        <begin position="90"/>
        <end position="99"/>
    </location>
</feature>
<feature type="region of interest" description="Disordered" evidence="1">
    <location>
        <begin position="1"/>
        <end position="369"/>
    </location>
</feature>
<name>A0A2I2KM26_9ACTN</name>
<protein>
    <submittedName>
        <fullName evidence="2">Uncharacterized protein</fullName>
    </submittedName>
</protein>
<gene>
    <name evidence="2" type="ORF">FRACA_1510010</name>
</gene>
<feature type="compositionally biased region" description="Basic and acidic residues" evidence="1">
    <location>
        <begin position="1"/>
        <end position="11"/>
    </location>
</feature>
<feature type="compositionally biased region" description="Acidic residues" evidence="1">
    <location>
        <begin position="304"/>
        <end position="327"/>
    </location>
</feature>
<proteinExistence type="predicted"/>
<feature type="compositionally biased region" description="Pro residues" evidence="1">
    <location>
        <begin position="100"/>
        <end position="114"/>
    </location>
</feature>
<feature type="compositionally biased region" description="Basic residues" evidence="1">
    <location>
        <begin position="167"/>
        <end position="180"/>
    </location>
</feature>
<dbReference type="AlphaFoldDB" id="A0A2I2KM26"/>
<feature type="compositionally biased region" description="Basic residues" evidence="1">
    <location>
        <begin position="244"/>
        <end position="270"/>
    </location>
</feature>
<dbReference type="EMBL" id="FZMO01000059">
    <property type="protein sequence ID" value="SNQ46718.1"/>
    <property type="molecule type" value="Genomic_DNA"/>
</dbReference>
<dbReference type="Proteomes" id="UP000234331">
    <property type="component" value="Unassembled WGS sequence"/>
</dbReference>
<feature type="compositionally biased region" description="Basic residues" evidence="1">
    <location>
        <begin position="129"/>
        <end position="138"/>
    </location>
</feature>
<feature type="compositionally biased region" description="Basic residues" evidence="1">
    <location>
        <begin position="338"/>
        <end position="348"/>
    </location>
</feature>
<accession>A0A2I2KM26</accession>
<feature type="compositionally biased region" description="Low complexity" evidence="1">
    <location>
        <begin position="144"/>
        <end position="166"/>
    </location>
</feature>
<reference evidence="2 3" key="1">
    <citation type="submission" date="2017-06" db="EMBL/GenBank/DDBJ databases">
        <authorList>
            <person name="Kim H.J."/>
            <person name="Triplett B.A."/>
        </authorList>
    </citation>
    <scope>NUCLEOTIDE SEQUENCE [LARGE SCALE GENOMIC DNA]</scope>
    <source>
        <strain evidence="2">FRACA_ARgP5</strain>
    </source>
</reference>
<keyword evidence="3" id="KW-1185">Reference proteome</keyword>
<evidence type="ECO:0000313" key="2">
    <source>
        <dbReference type="EMBL" id="SNQ46718.1"/>
    </source>
</evidence>